<keyword evidence="1" id="KW-1133">Transmembrane helix</keyword>
<dbReference type="EMBL" id="DUTP01000001">
    <property type="protein sequence ID" value="HHX99197.1"/>
    <property type="molecule type" value="Genomic_DNA"/>
</dbReference>
<feature type="signal peptide" evidence="2">
    <location>
        <begin position="1"/>
        <end position="24"/>
    </location>
</feature>
<evidence type="ECO:0008006" key="5">
    <source>
        <dbReference type="Google" id="ProtNLM"/>
    </source>
</evidence>
<comment type="caution">
    <text evidence="3">The sequence shown here is derived from an EMBL/GenBank/DDBJ whole genome shotgun (WGS) entry which is preliminary data.</text>
</comment>
<keyword evidence="1" id="KW-0812">Transmembrane</keyword>
<evidence type="ECO:0000256" key="1">
    <source>
        <dbReference type="SAM" id="Phobius"/>
    </source>
</evidence>
<evidence type="ECO:0000313" key="3">
    <source>
        <dbReference type="EMBL" id="HHX99197.1"/>
    </source>
</evidence>
<keyword evidence="1" id="KW-0472">Membrane</keyword>
<dbReference type="Proteomes" id="UP000576550">
    <property type="component" value="Unassembled WGS sequence"/>
</dbReference>
<reference evidence="3 4" key="1">
    <citation type="journal article" date="2020" name="Biotechnol. Biofuels">
        <title>New insights from the biogas microbiome by comprehensive genome-resolved metagenomics of nearly 1600 species originating from multiple anaerobic digesters.</title>
        <authorList>
            <person name="Campanaro S."/>
            <person name="Treu L."/>
            <person name="Rodriguez-R L.M."/>
            <person name="Kovalovszki A."/>
            <person name="Ziels R.M."/>
            <person name="Maus I."/>
            <person name="Zhu X."/>
            <person name="Kougias P.G."/>
            <person name="Basile A."/>
            <person name="Luo G."/>
            <person name="Schluter A."/>
            <person name="Konstantinidis K.T."/>
            <person name="Angelidaki I."/>
        </authorList>
    </citation>
    <scope>NUCLEOTIDE SEQUENCE [LARGE SCALE GENOMIC DNA]</scope>
    <source>
        <strain evidence="3">AS05jafATM_89</strain>
    </source>
</reference>
<evidence type="ECO:0000256" key="2">
    <source>
        <dbReference type="SAM" id="SignalP"/>
    </source>
</evidence>
<protein>
    <recommendedName>
        <fullName evidence="5">Cohesin domain-containing protein</fullName>
    </recommendedName>
</protein>
<feature type="transmembrane region" description="Helical" evidence="1">
    <location>
        <begin position="176"/>
        <end position="196"/>
    </location>
</feature>
<organism evidence="3 4">
    <name type="scientific">Candidatus Dojkabacteria bacterium</name>
    <dbReference type="NCBI Taxonomy" id="2099670"/>
    <lineage>
        <taxon>Bacteria</taxon>
        <taxon>Candidatus Dojkabacteria</taxon>
    </lineage>
</organism>
<dbReference type="AlphaFoldDB" id="A0A832R9Q4"/>
<keyword evidence="2" id="KW-0732">Signal</keyword>
<sequence>MKKYRKIFILTVFFLLLSVGIASAEYNSVSLVPSSGTITKDGTYLEISVDSGTDEFIGIDLDMSFTGPVEFVSATQVAGKCGTLNVFPQSGGAVINVECFNTGEQTPAPYNGAVISLLFKATGEGDSTFTFTRLDPTSAKSTGGNYILTLQSGSTERRETTETPKTGLFDNTNGTILLGTGLLLLGISWSVLSSFVSEGKEKFVFIQKESRRKKFEEKI</sequence>
<evidence type="ECO:0000313" key="4">
    <source>
        <dbReference type="Proteomes" id="UP000576550"/>
    </source>
</evidence>
<proteinExistence type="predicted"/>
<accession>A0A832R9Q4</accession>
<gene>
    <name evidence="3" type="ORF">GX533_00735</name>
</gene>
<feature type="chain" id="PRO_5032791059" description="Cohesin domain-containing protein" evidence="2">
    <location>
        <begin position="25"/>
        <end position="219"/>
    </location>
</feature>
<name>A0A832R9Q4_9BACT</name>